<dbReference type="GO" id="GO:0017004">
    <property type="term" value="P:cytochrome complex assembly"/>
    <property type="evidence" value="ECO:0007669"/>
    <property type="project" value="InterPro"/>
</dbReference>
<dbReference type="PANTHER" id="PTHR38034:SF1">
    <property type="entry name" value="INNER MEMBRANE PROTEIN YPJD"/>
    <property type="match status" value="1"/>
</dbReference>
<sequence length="270" mass="29681">MQTYFFILAALLYLGCAFMPSERRVPISAGIVAGWVLHGGALLSDMFAPDALRVGFAVMLSSTLWISVAAYWLENRNFSLDSMRVLVLPVAAVAVVLPSAFPGNMVALAGKSDWFLAHIAVSILAYSTLTIAAFHAVLMVLQESRLHTRPGPAAQSGWFGLALDRLPALLTMEKLLFRLIAFGFTLLTLTVLSGVVFSEQLFGTPFKWDHKTVFTMLSWLLFGLLLAGRRWQGWRGRTALSFTLAGFAILLLAYVGSRFVLEVVLHRVLT</sequence>
<keyword evidence="1" id="KW-0472">Membrane</keyword>
<accession>A0A225SQS4</accession>
<dbReference type="Proteomes" id="UP000214747">
    <property type="component" value="Unassembled WGS sequence"/>
</dbReference>
<keyword evidence="4" id="KW-1185">Reference proteome</keyword>
<evidence type="ECO:0000259" key="2">
    <source>
        <dbReference type="Pfam" id="PF01578"/>
    </source>
</evidence>
<organism evidence="3 4">
    <name type="scientific">Herbaspirillum aquaticum</name>
    <dbReference type="NCBI Taxonomy" id="568783"/>
    <lineage>
        <taxon>Bacteria</taxon>
        <taxon>Pseudomonadati</taxon>
        <taxon>Pseudomonadota</taxon>
        <taxon>Betaproteobacteria</taxon>
        <taxon>Burkholderiales</taxon>
        <taxon>Oxalobacteraceae</taxon>
        <taxon>Herbaspirillum</taxon>
    </lineage>
</organism>
<dbReference type="AlphaFoldDB" id="A0A225SQS4"/>
<dbReference type="RefSeq" id="WP_088756258.1">
    <property type="nucleotide sequence ID" value="NZ_JARJFG010000005.1"/>
</dbReference>
<gene>
    <name evidence="3" type="ORF">CEJ45_17180</name>
</gene>
<feature type="transmembrane region" description="Helical" evidence="1">
    <location>
        <begin position="175"/>
        <end position="198"/>
    </location>
</feature>
<feature type="transmembrane region" description="Helical" evidence="1">
    <location>
        <begin position="239"/>
        <end position="261"/>
    </location>
</feature>
<dbReference type="GO" id="GO:0020037">
    <property type="term" value="F:heme binding"/>
    <property type="evidence" value="ECO:0007669"/>
    <property type="project" value="InterPro"/>
</dbReference>
<keyword evidence="1" id="KW-0812">Transmembrane</keyword>
<evidence type="ECO:0000313" key="4">
    <source>
        <dbReference type="Proteomes" id="UP000214747"/>
    </source>
</evidence>
<dbReference type="InterPro" id="IPR052372">
    <property type="entry name" value="YpjD/HemX"/>
</dbReference>
<reference evidence="3 4" key="1">
    <citation type="journal article" date="2010" name="Int. J. Syst. Evol. Microbiol.">
        <title>Reclassification of Herbaspirillum putei as a later heterotypic synonym of Herbaspirillum huttiense, with the description of H. huttiense subsp. huttiense subsp. nov. and H. huttiense subsp. putei subsp. nov., comb. nov., and description of Herbaspirillum aquaticum sp. nov.</title>
        <authorList>
            <person name="Dobritsa A.P."/>
            <person name="Reddy M.C."/>
            <person name="Samadpour M."/>
        </authorList>
    </citation>
    <scope>NUCLEOTIDE SEQUENCE [LARGE SCALE GENOMIC DNA]</scope>
    <source>
        <strain evidence="3 4">IEH 4430</strain>
    </source>
</reference>
<feature type="domain" description="Cytochrome c assembly protein" evidence="2">
    <location>
        <begin position="63"/>
        <end position="263"/>
    </location>
</feature>
<name>A0A225SQS4_9BURK</name>
<evidence type="ECO:0000313" key="3">
    <source>
        <dbReference type="EMBL" id="OWY33451.1"/>
    </source>
</evidence>
<dbReference type="InterPro" id="IPR002541">
    <property type="entry name" value="Cyt_c_assembly"/>
</dbReference>
<feature type="transmembrane region" description="Helical" evidence="1">
    <location>
        <begin position="53"/>
        <end position="73"/>
    </location>
</feature>
<dbReference type="PANTHER" id="PTHR38034">
    <property type="entry name" value="INNER MEMBRANE PROTEIN YPJD"/>
    <property type="match status" value="1"/>
</dbReference>
<feature type="transmembrane region" description="Helical" evidence="1">
    <location>
        <begin position="210"/>
        <end position="227"/>
    </location>
</feature>
<protein>
    <submittedName>
        <fullName evidence="3">ABC transporter permease</fullName>
    </submittedName>
</protein>
<proteinExistence type="predicted"/>
<comment type="caution">
    <text evidence="3">The sequence shown here is derived from an EMBL/GenBank/DDBJ whole genome shotgun (WGS) entry which is preliminary data.</text>
</comment>
<dbReference type="EMBL" id="NJGV01000018">
    <property type="protein sequence ID" value="OWY33451.1"/>
    <property type="molecule type" value="Genomic_DNA"/>
</dbReference>
<feature type="transmembrane region" description="Helical" evidence="1">
    <location>
        <begin position="85"/>
        <end position="109"/>
    </location>
</feature>
<keyword evidence="1" id="KW-1133">Transmembrane helix</keyword>
<dbReference type="Pfam" id="PF01578">
    <property type="entry name" value="Cytochrom_C_asm"/>
    <property type="match status" value="1"/>
</dbReference>
<feature type="transmembrane region" description="Helical" evidence="1">
    <location>
        <begin position="115"/>
        <end position="141"/>
    </location>
</feature>
<evidence type="ECO:0000256" key="1">
    <source>
        <dbReference type="SAM" id="Phobius"/>
    </source>
</evidence>